<organism evidence="4 5">
    <name type="scientific">Planococcus lenghuensis</name>
    <dbReference type="NCBI Taxonomy" id="2213202"/>
    <lineage>
        <taxon>Bacteria</taxon>
        <taxon>Bacillati</taxon>
        <taxon>Bacillota</taxon>
        <taxon>Bacilli</taxon>
        <taxon>Bacillales</taxon>
        <taxon>Caryophanaceae</taxon>
        <taxon>Planococcus</taxon>
    </lineage>
</organism>
<dbReference type="PANTHER" id="PTHR43833:SF9">
    <property type="entry name" value="POTASSIUM CHANNEL PROTEIN YUGO-RELATED"/>
    <property type="match status" value="1"/>
</dbReference>
<dbReference type="Proteomes" id="UP000188184">
    <property type="component" value="Chromosome"/>
</dbReference>
<keyword evidence="2" id="KW-0812">Transmembrane</keyword>
<dbReference type="PROSITE" id="PS51201">
    <property type="entry name" value="RCK_N"/>
    <property type="match status" value="1"/>
</dbReference>
<dbReference type="GO" id="GO:0005886">
    <property type="term" value="C:plasma membrane"/>
    <property type="evidence" value="ECO:0007669"/>
    <property type="project" value="UniProtKB-SubCell"/>
</dbReference>
<dbReference type="Gene3D" id="1.10.287.70">
    <property type="match status" value="1"/>
</dbReference>
<feature type="domain" description="RCK N-terminal" evidence="3">
    <location>
        <begin position="111"/>
        <end position="239"/>
    </location>
</feature>
<feature type="transmembrane region" description="Helical" evidence="2">
    <location>
        <begin position="39"/>
        <end position="58"/>
    </location>
</feature>
<accession>A0A1Q2L2X8</accession>
<evidence type="ECO:0000259" key="3">
    <source>
        <dbReference type="PROSITE" id="PS51201"/>
    </source>
</evidence>
<keyword evidence="2" id="KW-1133">Transmembrane helix</keyword>
<reference evidence="4 5" key="1">
    <citation type="submission" date="2017-02" db="EMBL/GenBank/DDBJ databases">
        <title>The complete genomic sequence of a novel cold adapted crude oil-degrading bacterium Planococcus qaidamina Y42.</title>
        <authorList>
            <person name="Yang R."/>
        </authorList>
    </citation>
    <scope>NUCLEOTIDE SEQUENCE [LARGE SCALE GENOMIC DNA]</scope>
    <source>
        <strain evidence="4 5">Y42</strain>
    </source>
</reference>
<dbReference type="GO" id="GO:0006813">
    <property type="term" value="P:potassium ion transport"/>
    <property type="evidence" value="ECO:0007669"/>
    <property type="project" value="InterPro"/>
</dbReference>
<name>A0A1Q2L2X8_9BACL</name>
<proteinExistence type="predicted"/>
<feature type="transmembrane region" description="Helical" evidence="2">
    <location>
        <begin position="16"/>
        <end position="34"/>
    </location>
</feature>
<dbReference type="Pfam" id="PF02254">
    <property type="entry name" value="TrkA_N"/>
    <property type="match status" value="1"/>
</dbReference>
<dbReference type="PANTHER" id="PTHR43833">
    <property type="entry name" value="POTASSIUM CHANNEL PROTEIN 2-RELATED-RELATED"/>
    <property type="match status" value="1"/>
</dbReference>
<evidence type="ECO:0000313" key="4">
    <source>
        <dbReference type="EMBL" id="AQQ54779.1"/>
    </source>
</evidence>
<dbReference type="InterPro" id="IPR036291">
    <property type="entry name" value="NAD(P)-bd_dom_sf"/>
</dbReference>
<sequence>MFELMKKVVQINTGRLVLFTAAFYTASAFIIYFLEPRIFLNPFIGFWWVMTTVTTTGFGDYSPVTVPGMLFAIFLYIFGIGLIGVIIGKVVDAYSIFRRRRMEGKLNYKGKNHYVIVGWSQKARKTVEEILLIKHTQVDVVLIDLQKETPFEHERFHFIQGNPTEPAVLQQASVKEAKSVSIFAPDNQDEVLADGKTLLIASAIEKFSVDQQRSIYTIAEIVHENHIPMFEHARVDELVLSNEAFPHLMAKTLLHHGSSQLFMQLLSENHGDNLWEIKPSPSWKTYREAQEALARQGANLVADRNDFSIIRRLDEEIPVNARLYIICDPETFEKLQLD</sequence>
<dbReference type="InterPro" id="IPR013099">
    <property type="entry name" value="K_chnl_dom"/>
</dbReference>
<comment type="subcellular location">
    <subcellularLocation>
        <location evidence="1">Cell membrane</location>
        <topology evidence="1">Multi-pass membrane protein</topology>
    </subcellularLocation>
</comment>
<dbReference type="Gene3D" id="3.40.50.720">
    <property type="entry name" value="NAD(P)-binding Rossmann-like Domain"/>
    <property type="match status" value="1"/>
</dbReference>
<dbReference type="InterPro" id="IPR050721">
    <property type="entry name" value="Trk_Ktr_HKT_K-transport"/>
</dbReference>
<feature type="transmembrane region" description="Helical" evidence="2">
    <location>
        <begin position="70"/>
        <end position="91"/>
    </location>
</feature>
<dbReference type="InterPro" id="IPR003148">
    <property type="entry name" value="RCK_N"/>
</dbReference>
<protein>
    <recommendedName>
        <fullName evidence="3">RCK N-terminal domain-containing protein</fullName>
    </recommendedName>
</protein>
<dbReference type="KEGG" id="pmar:B0X71_17835"/>
<dbReference type="OrthoDB" id="9785285at2"/>
<evidence type="ECO:0000256" key="1">
    <source>
        <dbReference type="ARBA" id="ARBA00004651"/>
    </source>
</evidence>
<dbReference type="Pfam" id="PF07885">
    <property type="entry name" value="Ion_trans_2"/>
    <property type="match status" value="1"/>
</dbReference>
<dbReference type="EMBL" id="CP019640">
    <property type="protein sequence ID" value="AQQ54779.1"/>
    <property type="molecule type" value="Genomic_DNA"/>
</dbReference>
<dbReference type="SUPFAM" id="SSF81324">
    <property type="entry name" value="Voltage-gated potassium channels"/>
    <property type="match status" value="1"/>
</dbReference>
<keyword evidence="2" id="KW-0472">Membrane</keyword>
<dbReference type="AlphaFoldDB" id="A0A1Q2L2X8"/>
<keyword evidence="5" id="KW-1185">Reference proteome</keyword>
<dbReference type="RefSeq" id="WP_077590678.1">
    <property type="nucleotide sequence ID" value="NZ_CP019640.1"/>
</dbReference>
<evidence type="ECO:0000313" key="5">
    <source>
        <dbReference type="Proteomes" id="UP000188184"/>
    </source>
</evidence>
<dbReference type="SUPFAM" id="SSF51735">
    <property type="entry name" value="NAD(P)-binding Rossmann-fold domains"/>
    <property type="match status" value="1"/>
</dbReference>
<gene>
    <name evidence="4" type="ORF">B0X71_17835</name>
</gene>
<evidence type="ECO:0000256" key="2">
    <source>
        <dbReference type="SAM" id="Phobius"/>
    </source>
</evidence>
<dbReference type="PRINTS" id="PR00169">
    <property type="entry name" value="KCHANNEL"/>
</dbReference>